<feature type="domain" description="HNH nuclease" evidence="1">
    <location>
        <begin position="19"/>
        <end position="52"/>
    </location>
</feature>
<reference evidence="2" key="1">
    <citation type="journal article" date="2014" name="Int. J. Syst. Evol. Microbiol.">
        <title>Complete genome sequence of Corynebacterium casei LMG S-19264T (=DSM 44701T), isolated from a smear-ripened cheese.</title>
        <authorList>
            <consortium name="US DOE Joint Genome Institute (JGI-PGF)"/>
            <person name="Walter F."/>
            <person name="Albersmeier A."/>
            <person name="Kalinowski J."/>
            <person name="Ruckert C."/>
        </authorList>
    </citation>
    <scope>NUCLEOTIDE SEQUENCE</scope>
    <source>
        <strain evidence="2">CGMCC 1.15330</strain>
    </source>
</reference>
<name>A0A916WMK8_9SPHN</name>
<protein>
    <recommendedName>
        <fullName evidence="1">HNH nuclease domain-containing protein</fullName>
    </recommendedName>
</protein>
<dbReference type="InterPro" id="IPR003615">
    <property type="entry name" value="HNH_nuc"/>
</dbReference>
<organism evidence="2 3">
    <name type="scientific">Sphingomonas metalli</name>
    <dbReference type="NCBI Taxonomy" id="1779358"/>
    <lineage>
        <taxon>Bacteria</taxon>
        <taxon>Pseudomonadati</taxon>
        <taxon>Pseudomonadota</taxon>
        <taxon>Alphaproteobacteria</taxon>
        <taxon>Sphingomonadales</taxon>
        <taxon>Sphingomonadaceae</taxon>
        <taxon>Sphingomonas</taxon>
    </lineage>
</organism>
<evidence type="ECO:0000259" key="1">
    <source>
        <dbReference type="Pfam" id="PF13392"/>
    </source>
</evidence>
<accession>A0A916WMK8</accession>
<dbReference type="RefSeq" id="WP_188656610.1">
    <property type="nucleotide sequence ID" value="NZ_BMIH01000001.1"/>
</dbReference>
<comment type="caution">
    <text evidence="2">The sequence shown here is derived from an EMBL/GenBank/DDBJ whole genome shotgun (WGS) entry which is preliminary data.</text>
</comment>
<keyword evidence="3" id="KW-1185">Reference proteome</keyword>
<sequence>MTVDGKRWPAHRLSLVIAGTTIPEGMVVDHICRNRACVNPAHLRVVTPRINAIENSVSPCAINAAKTHCLVGHELAGDNLRVAPDGERICRQCAANRKGQSAPAPQQRAGYCRNGHAVAEAGTRIDPKGIKRCAVCWSEKIARNEARRPKRYRGTAAMKNTPPVEG</sequence>
<dbReference type="Pfam" id="PF13392">
    <property type="entry name" value="HNH_3"/>
    <property type="match status" value="1"/>
</dbReference>
<proteinExistence type="predicted"/>
<reference evidence="2" key="2">
    <citation type="submission" date="2020-09" db="EMBL/GenBank/DDBJ databases">
        <authorList>
            <person name="Sun Q."/>
            <person name="Zhou Y."/>
        </authorList>
    </citation>
    <scope>NUCLEOTIDE SEQUENCE</scope>
    <source>
        <strain evidence="2">CGMCC 1.15330</strain>
    </source>
</reference>
<dbReference type="Gene3D" id="3.90.75.10">
    <property type="entry name" value="Homing Intron 3 (I-ppo) Encoded Endonuclease, Chain A"/>
    <property type="match status" value="1"/>
</dbReference>
<dbReference type="InterPro" id="IPR044925">
    <property type="entry name" value="His-Me_finger_sf"/>
</dbReference>
<gene>
    <name evidence="2" type="ORF">GCM10011380_00360</name>
</gene>
<dbReference type="GO" id="GO:0004519">
    <property type="term" value="F:endonuclease activity"/>
    <property type="evidence" value="ECO:0007669"/>
    <property type="project" value="InterPro"/>
</dbReference>
<dbReference type="SUPFAM" id="SSF54060">
    <property type="entry name" value="His-Me finger endonucleases"/>
    <property type="match status" value="1"/>
</dbReference>
<dbReference type="EMBL" id="BMIH01000001">
    <property type="protein sequence ID" value="GGB14881.1"/>
    <property type="molecule type" value="Genomic_DNA"/>
</dbReference>
<evidence type="ECO:0000313" key="3">
    <source>
        <dbReference type="Proteomes" id="UP000623067"/>
    </source>
</evidence>
<dbReference type="InterPro" id="IPR044930">
    <property type="entry name" value="Homing_endonuclease_His-Me"/>
</dbReference>
<dbReference type="Proteomes" id="UP000623067">
    <property type="component" value="Unassembled WGS sequence"/>
</dbReference>
<dbReference type="AlphaFoldDB" id="A0A916WMK8"/>
<evidence type="ECO:0000313" key="2">
    <source>
        <dbReference type="EMBL" id="GGB14881.1"/>
    </source>
</evidence>